<dbReference type="Gene3D" id="3.40.20.10">
    <property type="entry name" value="Severin"/>
    <property type="match status" value="1"/>
</dbReference>
<comment type="caution">
    <text evidence="3">The sequence shown here is derived from an EMBL/GenBank/DDBJ whole genome shotgun (WGS) entry which is preliminary data.</text>
</comment>
<dbReference type="GO" id="GO:0051015">
    <property type="term" value="F:actin filament binding"/>
    <property type="evidence" value="ECO:0007669"/>
    <property type="project" value="InterPro"/>
</dbReference>
<dbReference type="SUPFAM" id="SSF55753">
    <property type="entry name" value="Actin depolymerizing proteins"/>
    <property type="match status" value="1"/>
</dbReference>
<reference evidence="3" key="1">
    <citation type="submission" date="2021-04" db="EMBL/GenBank/DDBJ databases">
        <authorList>
            <consortium name="Molecular Ecology Group"/>
        </authorList>
    </citation>
    <scope>NUCLEOTIDE SEQUENCE</scope>
</reference>
<feature type="domain" description="DUF7904" evidence="2">
    <location>
        <begin position="79"/>
        <end position="172"/>
    </location>
</feature>
<name>A0A8S3ZLN4_9EUPU</name>
<accession>A0A8S3ZLN4</accession>
<evidence type="ECO:0000259" key="2">
    <source>
        <dbReference type="Pfam" id="PF25480"/>
    </source>
</evidence>
<evidence type="ECO:0000313" key="4">
    <source>
        <dbReference type="Proteomes" id="UP000678393"/>
    </source>
</evidence>
<protein>
    <recommendedName>
        <fullName evidence="2">DUF7904 domain-containing protein</fullName>
    </recommendedName>
</protein>
<gene>
    <name evidence="3" type="ORF">CUNI_LOCUS16112</name>
</gene>
<sequence>NFKQHQGYPEYTAVCRMREGHETTDFRRAFVDWKSRLKKNGIAGKSYPFTNTDKSSHGMDDSSHDDLFQTENGTTEIWKINGETLEGVPEQQRGEFYNHHCYIIVKSENVPDDQIVIYFWVGSKTNFTEQDQAKKIALTLNSHLEHKATIIRVLDGKEPYNFFKAIQESIIVYDDCLVERHHGNLQTLY</sequence>
<dbReference type="PANTHER" id="PTHR11977">
    <property type="entry name" value="VILLIN"/>
    <property type="match status" value="1"/>
</dbReference>
<proteinExistence type="predicted"/>
<keyword evidence="4" id="KW-1185">Reference proteome</keyword>
<dbReference type="InterPro" id="IPR057226">
    <property type="entry name" value="DUF7904"/>
</dbReference>
<organism evidence="3 4">
    <name type="scientific">Candidula unifasciata</name>
    <dbReference type="NCBI Taxonomy" id="100452"/>
    <lineage>
        <taxon>Eukaryota</taxon>
        <taxon>Metazoa</taxon>
        <taxon>Spiralia</taxon>
        <taxon>Lophotrochozoa</taxon>
        <taxon>Mollusca</taxon>
        <taxon>Gastropoda</taxon>
        <taxon>Heterobranchia</taxon>
        <taxon>Euthyneura</taxon>
        <taxon>Panpulmonata</taxon>
        <taxon>Eupulmonata</taxon>
        <taxon>Stylommatophora</taxon>
        <taxon>Helicina</taxon>
        <taxon>Helicoidea</taxon>
        <taxon>Geomitridae</taxon>
        <taxon>Candidula</taxon>
    </lineage>
</organism>
<dbReference type="AlphaFoldDB" id="A0A8S3ZLN4"/>
<dbReference type="PRINTS" id="PR00597">
    <property type="entry name" value="GELSOLIN"/>
</dbReference>
<evidence type="ECO:0000256" key="1">
    <source>
        <dbReference type="ARBA" id="ARBA00022737"/>
    </source>
</evidence>
<dbReference type="SMART" id="SM00262">
    <property type="entry name" value="GEL"/>
    <property type="match status" value="1"/>
</dbReference>
<evidence type="ECO:0000313" key="3">
    <source>
        <dbReference type="EMBL" id="CAG5130554.1"/>
    </source>
</evidence>
<keyword evidence="1" id="KW-0677">Repeat</keyword>
<dbReference type="PANTHER" id="PTHR11977:SF51">
    <property type="entry name" value="PROTEIN FLIGHTLESS-1 HOMOLOG"/>
    <property type="match status" value="1"/>
</dbReference>
<dbReference type="Pfam" id="PF25480">
    <property type="entry name" value="DUF7904"/>
    <property type="match status" value="1"/>
</dbReference>
<dbReference type="Proteomes" id="UP000678393">
    <property type="component" value="Unassembled WGS sequence"/>
</dbReference>
<dbReference type="InterPro" id="IPR007122">
    <property type="entry name" value="Villin/Gelsolin"/>
</dbReference>
<dbReference type="EMBL" id="CAJHNH020004109">
    <property type="protein sequence ID" value="CAG5130554.1"/>
    <property type="molecule type" value="Genomic_DNA"/>
</dbReference>
<dbReference type="InterPro" id="IPR029006">
    <property type="entry name" value="ADF-H/Gelsolin-like_dom_sf"/>
</dbReference>
<feature type="non-terminal residue" evidence="3">
    <location>
        <position position="1"/>
    </location>
</feature>
<dbReference type="OrthoDB" id="6375767at2759"/>